<dbReference type="PANTHER" id="PTHR11851">
    <property type="entry name" value="METALLOPROTEASE"/>
    <property type="match status" value="1"/>
</dbReference>
<dbReference type="EMBL" id="JABAIV010000001">
    <property type="protein sequence ID" value="NNG21495.1"/>
    <property type="molecule type" value="Genomic_DNA"/>
</dbReference>
<feature type="signal peptide" evidence="2">
    <location>
        <begin position="1"/>
        <end position="28"/>
    </location>
</feature>
<dbReference type="InterPro" id="IPR011765">
    <property type="entry name" value="Pept_M16_N"/>
</dbReference>
<name>A0A7Y2JV08_9BURK</name>
<feature type="domain" description="Peptidase M16 N-terminal" evidence="3">
    <location>
        <begin position="74"/>
        <end position="208"/>
    </location>
</feature>
<sequence>MLKPILSRSLLATLVPAALLAFAAPAMAAAPAKTAAKAAAAAVSADVLPFKATEKTLPNGLKVIVVPTGFPNLVSVHIPVQTGSRNEVEPGKSGFAHFFEHMMFRGTPTYPPEKYQQIITKAGARQNAYTSDDLTNYYTTFAKEDLDTVLKVEADRFQHLSYPVEAFKTESRAVLGEYNKNSANPMQKLFEVQREAAFTTHTYRHTTMGFLKDIEDMPNQYEYSKVFFDRWYRPERTTVIIAGDVEPAKAIAMVERYWGSWKRGSFKSNVPSEPAARGAQYRHVPWPTPTLPLVTVAFRAPAFSETQKDQAALSMLLSLSFGRTSTLYKRLVQDEQKVDQLFDFTPNRVDANLATIGARVKKPSDAVYVRDAILQTVARLRDEPVTASVLADAKSANKYGLIRSLDNTEAIASTLASYVHFDRSYGTLNRYYRVVDSLTPADLQAAARKYLVDESMVVTTLSHEALPGAVGTLPKLADLTPKVGDAKFDILVQKSALPQIRFKLLFAAGSAHDPKGKEGLAALTAAMVASSGSRERKIDEVTKALFPLAGSFLEQTDKEMTTFTGTTHRDNWDQYLGIALPLLSDPGFREEDFRRLKDAQKNALVLDLKDNNEEEFGKERLQTNVFAGTPYGHPVLGTVKGIETITLDDVKNFYRQAYTQGAVRVGISGDVSDQMTASLKSALARLPAAGGLAATPAIRGRMPNGLEVEIVEKNTRATAISFGLPLEVTRAHPDFPALWMAKTWLGEHRASSARLYQRIREERGLNYGDYAYIEAFPRGMFQFFPNPNLGRKAQLFEVWIRPVAPQNGHFALRAALFELDKLVANGLSEQDFETTRGYLMKNVFVMTATQDQQLGYALDAQWHKTQEFTRMMREGLAKLTVADVNAAIKKHLSSKNLSVVVITKDAADLKEKLVSDAFSPVKYDANKPQSLLDEDQKIGSMKLGIRPEAVKITPAVQAFAE</sequence>
<reference evidence="5 6" key="1">
    <citation type="submission" date="2020-04" db="EMBL/GenBank/DDBJ databases">
        <title>Massilia sp. nov., a cold adapted bacteria isolated from Arctic soil.</title>
        <authorList>
            <person name="Son J."/>
            <person name="Ka J.-O."/>
        </authorList>
    </citation>
    <scope>NUCLEOTIDE SEQUENCE [LARGE SCALE GENOMIC DNA]</scope>
    <source>
        <strain evidence="5 6">ML15P13</strain>
    </source>
</reference>
<dbReference type="SUPFAM" id="SSF63411">
    <property type="entry name" value="LuxS/MPP-like metallohydrolase"/>
    <property type="match status" value="4"/>
</dbReference>
<comment type="similarity">
    <text evidence="1">Belongs to the peptidase M16 family.</text>
</comment>
<dbReference type="Pfam" id="PF05193">
    <property type="entry name" value="Peptidase_M16_C"/>
    <property type="match status" value="2"/>
</dbReference>
<gene>
    <name evidence="5" type="ORF">HGB41_00555</name>
</gene>
<keyword evidence="6" id="KW-1185">Reference proteome</keyword>
<evidence type="ECO:0000256" key="2">
    <source>
        <dbReference type="SAM" id="SignalP"/>
    </source>
</evidence>
<dbReference type="InterPro" id="IPR007863">
    <property type="entry name" value="Peptidase_M16_C"/>
</dbReference>
<keyword evidence="2" id="KW-0732">Signal</keyword>
<feature type="chain" id="PRO_5031113289" evidence="2">
    <location>
        <begin position="29"/>
        <end position="961"/>
    </location>
</feature>
<organism evidence="5 6">
    <name type="scientific">Telluria aromaticivorans</name>
    <dbReference type="NCBI Taxonomy" id="2725995"/>
    <lineage>
        <taxon>Bacteria</taxon>
        <taxon>Pseudomonadati</taxon>
        <taxon>Pseudomonadota</taxon>
        <taxon>Betaproteobacteria</taxon>
        <taxon>Burkholderiales</taxon>
        <taxon>Oxalobacteraceae</taxon>
        <taxon>Telluria group</taxon>
        <taxon>Telluria</taxon>
    </lineage>
</organism>
<dbReference type="Proteomes" id="UP000533905">
    <property type="component" value="Unassembled WGS sequence"/>
</dbReference>
<dbReference type="GO" id="GO:0046872">
    <property type="term" value="F:metal ion binding"/>
    <property type="evidence" value="ECO:0007669"/>
    <property type="project" value="InterPro"/>
</dbReference>
<protein>
    <submittedName>
        <fullName evidence="5">Insulinase family protein</fullName>
    </submittedName>
</protein>
<comment type="caution">
    <text evidence="5">The sequence shown here is derived from an EMBL/GenBank/DDBJ whole genome shotgun (WGS) entry which is preliminary data.</text>
</comment>
<evidence type="ECO:0000313" key="5">
    <source>
        <dbReference type="EMBL" id="NNG21495.1"/>
    </source>
</evidence>
<dbReference type="InterPro" id="IPR050361">
    <property type="entry name" value="MPP/UQCRC_Complex"/>
</dbReference>
<evidence type="ECO:0000256" key="1">
    <source>
        <dbReference type="ARBA" id="ARBA00007261"/>
    </source>
</evidence>
<accession>A0A7Y2JV08</accession>
<dbReference type="PANTHER" id="PTHR11851:SF49">
    <property type="entry name" value="MITOCHONDRIAL-PROCESSING PEPTIDASE SUBUNIT ALPHA"/>
    <property type="match status" value="1"/>
</dbReference>
<evidence type="ECO:0000259" key="3">
    <source>
        <dbReference type="Pfam" id="PF00675"/>
    </source>
</evidence>
<feature type="domain" description="Peptidase M16 C-terminal" evidence="4">
    <location>
        <begin position="227"/>
        <end position="396"/>
    </location>
</feature>
<evidence type="ECO:0000259" key="4">
    <source>
        <dbReference type="Pfam" id="PF05193"/>
    </source>
</evidence>
<proteinExistence type="inferred from homology"/>
<feature type="domain" description="Peptidase M16 C-terminal" evidence="4">
    <location>
        <begin position="644"/>
        <end position="836"/>
    </location>
</feature>
<feature type="domain" description="Peptidase M16 N-terminal" evidence="3">
    <location>
        <begin position="499"/>
        <end position="638"/>
    </location>
</feature>
<dbReference type="Pfam" id="PF00675">
    <property type="entry name" value="Peptidase_M16"/>
    <property type="match status" value="2"/>
</dbReference>
<dbReference type="InterPro" id="IPR011249">
    <property type="entry name" value="Metalloenz_LuxS/M16"/>
</dbReference>
<dbReference type="AlphaFoldDB" id="A0A7Y2JV08"/>
<dbReference type="RefSeq" id="WP_171079986.1">
    <property type="nucleotide sequence ID" value="NZ_JABAIV010000001.1"/>
</dbReference>
<evidence type="ECO:0000313" key="6">
    <source>
        <dbReference type="Proteomes" id="UP000533905"/>
    </source>
</evidence>
<dbReference type="Gene3D" id="3.30.830.10">
    <property type="entry name" value="Metalloenzyme, LuxS/M16 peptidase-like"/>
    <property type="match status" value="4"/>
</dbReference>